<dbReference type="AlphaFoldDB" id="A0AAN9NF00"/>
<sequence length="82" mass="9115">METSDWSESIMYALSNLMGPTFSSRALSSNGSDHTRNKRKSCSVTVIFDSNLFRSNAAVNFGQAFGSLRCSSPIRLRRNSFI</sequence>
<evidence type="ECO:0000313" key="1">
    <source>
        <dbReference type="EMBL" id="KAK7368648.1"/>
    </source>
</evidence>
<evidence type="ECO:0000313" key="2">
    <source>
        <dbReference type="Proteomes" id="UP001374584"/>
    </source>
</evidence>
<comment type="caution">
    <text evidence="1">The sequence shown here is derived from an EMBL/GenBank/DDBJ whole genome shotgun (WGS) entry which is preliminary data.</text>
</comment>
<organism evidence="1 2">
    <name type="scientific">Phaseolus coccineus</name>
    <name type="common">Scarlet runner bean</name>
    <name type="synonym">Phaseolus multiflorus</name>
    <dbReference type="NCBI Taxonomy" id="3886"/>
    <lineage>
        <taxon>Eukaryota</taxon>
        <taxon>Viridiplantae</taxon>
        <taxon>Streptophyta</taxon>
        <taxon>Embryophyta</taxon>
        <taxon>Tracheophyta</taxon>
        <taxon>Spermatophyta</taxon>
        <taxon>Magnoliopsida</taxon>
        <taxon>eudicotyledons</taxon>
        <taxon>Gunneridae</taxon>
        <taxon>Pentapetalae</taxon>
        <taxon>rosids</taxon>
        <taxon>fabids</taxon>
        <taxon>Fabales</taxon>
        <taxon>Fabaceae</taxon>
        <taxon>Papilionoideae</taxon>
        <taxon>50 kb inversion clade</taxon>
        <taxon>NPAAA clade</taxon>
        <taxon>indigoferoid/millettioid clade</taxon>
        <taxon>Phaseoleae</taxon>
        <taxon>Phaseolus</taxon>
    </lineage>
</organism>
<accession>A0AAN9NF00</accession>
<dbReference type="EMBL" id="JAYMYR010000004">
    <property type="protein sequence ID" value="KAK7368648.1"/>
    <property type="molecule type" value="Genomic_DNA"/>
</dbReference>
<dbReference type="Proteomes" id="UP001374584">
    <property type="component" value="Unassembled WGS sequence"/>
</dbReference>
<protein>
    <submittedName>
        <fullName evidence="1">Uncharacterized protein</fullName>
    </submittedName>
</protein>
<name>A0AAN9NF00_PHACN</name>
<reference evidence="1 2" key="1">
    <citation type="submission" date="2024-01" db="EMBL/GenBank/DDBJ databases">
        <title>The genomes of 5 underutilized Papilionoideae crops provide insights into root nodulation and disease resistanc.</title>
        <authorList>
            <person name="Jiang F."/>
        </authorList>
    </citation>
    <scope>NUCLEOTIDE SEQUENCE [LARGE SCALE GENOMIC DNA]</scope>
    <source>
        <strain evidence="1">JINMINGXINNONG_FW02</strain>
        <tissue evidence="1">Leaves</tissue>
    </source>
</reference>
<keyword evidence="2" id="KW-1185">Reference proteome</keyword>
<proteinExistence type="predicted"/>
<gene>
    <name evidence="1" type="ORF">VNO80_10676</name>
</gene>